<feature type="region of interest" description="Disordered" evidence="1">
    <location>
        <begin position="12"/>
        <end position="44"/>
    </location>
</feature>
<dbReference type="AlphaFoldDB" id="A0A5D2NXU3"/>
<dbReference type="EMBL" id="CM017619">
    <property type="protein sequence ID" value="TYI07160.1"/>
    <property type="molecule type" value="Genomic_DNA"/>
</dbReference>
<feature type="compositionally biased region" description="Low complexity" evidence="1">
    <location>
        <begin position="20"/>
        <end position="44"/>
    </location>
</feature>
<organism evidence="2 3">
    <name type="scientific">Gossypium tomentosum</name>
    <name type="common">Hawaiian cotton</name>
    <name type="synonym">Gossypium sandvicense</name>
    <dbReference type="NCBI Taxonomy" id="34277"/>
    <lineage>
        <taxon>Eukaryota</taxon>
        <taxon>Viridiplantae</taxon>
        <taxon>Streptophyta</taxon>
        <taxon>Embryophyta</taxon>
        <taxon>Tracheophyta</taxon>
        <taxon>Spermatophyta</taxon>
        <taxon>Magnoliopsida</taxon>
        <taxon>eudicotyledons</taxon>
        <taxon>Gunneridae</taxon>
        <taxon>Pentapetalae</taxon>
        <taxon>rosids</taxon>
        <taxon>malvids</taxon>
        <taxon>Malvales</taxon>
        <taxon>Malvaceae</taxon>
        <taxon>Malvoideae</taxon>
        <taxon>Gossypium</taxon>
    </lineage>
</organism>
<sequence length="91" mass="10163">MLFHFHFTLPFFSPQKSSHSARSQSRPPLLPSSLASSNPPSSKSLSLSLFLSVSFLPLLVTLKTRLVQSFQNGNGKSVFCQKSYLRLHLNL</sequence>
<reference evidence="2 3" key="1">
    <citation type="submission" date="2019-07" db="EMBL/GenBank/DDBJ databases">
        <title>WGS assembly of Gossypium tomentosum.</title>
        <authorList>
            <person name="Chen Z.J."/>
            <person name="Sreedasyam A."/>
            <person name="Ando A."/>
            <person name="Song Q."/>
            <person name="De L."/>
            <person name="Hulse-Kemp A."/>
            <person name="Ding M."/>
            <person name="Ye W."/>
            <person name="Kirkbride R."/>
            <person name="Jenkins J."/>
            <person name="Plott C."/>
            <person name="Lovell J."/>
            <person name="Lin Y.-M."/>
            <person name="Vaughn R."/>
            <person name="Liu B."/>
            <person name="Li W."/>
            <person name="Simpson S."/>
            <person name="Scheffler B."/>
            <person name="Saski C."/>
            <person name="Grover C."/>
            <person name="Hu G."/>
            <person name="Conover J."/>
            <person name="Carlson J."/>
            <person name="Shu S."/>
            <person name="Boston L."/>
            <person name="Williams M."/>
            <person name="Peterson D."/>
            <person name="Mcgee K."/>
            <person name="Jones D."/>
            <person name="Wendel J."/>
            <person name="Stelly D."/>
            <person name="Grimwood J."/>
            <person name="Schmutz J."/>
        </authorList>
    </citation>
    <scope>NUCLEOTIDE SEQUENCE [LARGE SCALE GENOMIC DNA]</scope>
    <source>
        <strain evidence="2">7179.01</strain>
    </source>
</reference>
<proteinExistence type="predicted"/>
<evidence type="ECO:0000313" key="2">
    <source>
        <dbReference type="EMBL" id="TYI07160.1"/>
    </source>
</evidence>
<name>A0A5D2NXU3_GOSTO</name>
<evidence type="ECO:0000313" key="3">
    <source>
        <dbReference type="Proteomes" id="UP000322667"/>
    </source>
</evidence>
<evidence type="ECO:0000256" key="1">
    <source>
        <dbReference type="SAM" id="MobiDB-lite"/>
    </source>
</evidence>
<gene>
    <name evidence="2" type="ORF">ES332_A10G207900v1</name>
</gene>
<keyword evidence="3" id="KW-1185">Reference proteome</keyword>
<dbReference type="Proteomes" id="UP000322667">
    <property type="component" value="Chromosome A10"/>
</dbReference>
<protein>
    <submittedName>
        <fullName evidence="2">Uncharacterized protein</fullName>
    </submittedName>
</protein>
<accession>A0A5D2NXU3</accession>